<organism evidence="2 3">
    <name type="scientific">Riccia sorocarpa</name>
    <dbReference type="NCBI Taxonomy" id="122646"/>
    <lineage>
        <taxon>Eukaryota</taxon>
        <taxon>Viridiplantae</taxon>
        <taxon>Streptophyta</taxon>
        <taxon>Embryophyta</taxon>
        <taxon>Marchantiophyta</taxon>
        <taxon>Marchantiopsida</taxon>
        <taxon>Marchantiidae</taxon>
        <taxon>Marchantiales</taxon>
        <taxon>Ricciaceae</taxon>
        <taxon>Riccia</taxon>
    </lineage>
</organism>
<protein>
    <submittedName>
        <fullName evidence="2">Uncharacterized protein</fullName>
    </submittedName>
</protein>
<proteinExistence type="predicted"/>
<evidence type="ECO:0000313" key="3">
    <source>
        <dbReference type="Proteomes" id="UP001633002"/>
    </source>
</evidence>
<reference evidence="2 3" key="1">
    <citation type="submission" date="2024-09" db="EMBL/GenBank/DDBJ databases">
        <title>Chromosome-scale assembly of Riccia sorocarpa.</title>
        <authorList>
            <person name="Paukszto L."/>
        </authorList>
    </citation>
    <scope>NUCLEOTIDE SEQUENCE [LARGE SCALE GENOMIC DNA]</scope>
    <source>
        <strain evidence="2">LP-2024</strain>
        <tissue evidence="2">Aerial parts of the thallus</tissue>
    </source>
</reference>
<evidence type="ECO:0000313" key="2">
    <source>
        <dbReference type="EMBL" id="KAL3688334.1"/>
    </source>
</evidence>
<feature type="region of interest" description="Disordered" evidence="1">
    <location>
        <begin position="43"/>
        <end position="83"/>
    </location>
</feature>
<accession>A0ABD3HCU3</accession>
<dbReference type="AlphaFoldDB" id="A0ABD3HCU3"/>
<name>A0ABD3HCU3_9MARC</name>
<dbReference type="EMBL" id="JBJQOH010000004">
    <property type="protein sequence ID" value="KAL3688334.1"/>
    <property type="molecule type" value="Genomic_DNA"/>
</dbReference>
<dbReference type="Proteomes" id="UP001633002">
    <property type="component" value="Unassembled WGS sequence"/>
</dbReference>
<sequence length="83" mass="9554">MVTLPEDSIGPTALLKGGMAAKWAQVEQTWRLTDCYLKAEERRGPRYTRRAQRGDRLDQSRLDRVYASDNETLGGKTGRKYRH</sequence>
<keyword evidence="3" id="KW-1185">Reference proteome</keyword>
<gene>
    <name evidence="2" type="ORF">R1sor_014643</name>
</gene>
<evidence type="ECO:0000256" key="1">
    <source>
        <dbReference type="SAM" id="MobiDB-lite"/>
    </source>
</evidence>
<comment type="caution">
    <text evidence="2">The sequence shown here is derived from an EMBL/GenBank/DDBJ whole genome shotgun (WGS) entry which is preliminary data.</text>
</comment>
<feature type="compositionally biased region" description="Basic and acidic residues" evidence="1">
    <location>
        <begin position="52"/>
        <end position="66"/>
    </location>
</feature>